<feature type="domain" description="BZIP" evidence="2">
    <location>
        <begin position="88"/>
        <end position="144"/>
    </location>
</feature>
<sequence>MEYYSHWSSQRPSPLSLPSVYSSVSKDNNFQLELVNGMDHSGIYQGFGTDTTFPRTPISPVTTIEPDSISHAGSQSSMAHRSEPAAQCQRYHHRRKQNREAQRRFRKRKADHQKDLQQKILDLEEKCQELSDGIQQKPDDVAQLLKDKEALKSENQNLRKLCQTMVLLMEQLEVLRSLSNRVTLLTTNPPSPCASPELQPSTDGSSLCLDALSLILKHKDKRHGSK</sequence>
<dbReference type="SUPFAM" id="SSF57959">
    <property type="entry name" value="Leucine zipper domain"/>
    <property type="match status" value="1"/>
</dbReference>
<name>A0AAD7VPD0_9ASCO</name>
<dbReference type="Gene3D" id="1.20.5.170">
    <property type="match status" value="1"/>
</dbReference>
<feature type="region of interest" description="Disordered" evidence="1">
    <location>
        <begin position="67"/>
        <end position="114"/>
    </location>
</feature>
<accession>A0AAD7VPD0</accession>
<dbReference type="SMART" id="SM00338">
    <property type="entry name" value="BRLZ"/>
    <property type="match status" value="1"/>
</dbReference>
<dbReference type="InterPro" id="IPR004827">
    <property type="entry name" value="bZIP"/>
</dbReference>
<dbReference type="Pfam" id="PF00170">
    <property type="entry name" value="bZIP_1"/>
    <property type="match status" value="1"/>
</dbReference>
<dbReference type="Proteomes" id="UP001217417">
    <property type="component" value="Unassembled WGS sequence"/>
</dbReference>
<dbReference type="InterPro" id="IPR046347">
    <property type="entry name" value="bZIP_sf"/>
</dbReference>
<dbReference type="PROSITE" id="PS50217">
    <property type="entry name" value="BZIP"/>
    <property type="match status" value="1"/>
</dbReference>
<comment type="caution">
    <text evidence="3">The sequence shown here is derived from an EMBL/GenBank/DDBJ whole genome shotgun (WGS) entry which is preliminary data.</text>
</comment>
<dbReference type="EMBL" id="JARPMG010000010">
    <property type="protein sequence ID" value="KAJ8097657.1"/>
    <property type="molecule type" value="Genomic_DNA"/>
</dbReference>
<evidence type="ECO:0000256" key="1">
    <source>
        <dbReference type="SAM" id="MobiDB-lite"/>
    </source>
</evidence>
<keyword evidence="4" id="KW-1185">Reference proteome</keyword>
<gene>
    <name evidence="3" type="ORF">POJ06DRAFT_19387</name>
</gene>
<dbReference type="CDD" id="cd14688">
    <property type="entry name" value="bZIP_YAP"/>
    <property type="match status" value="1"/>
</dbReference>
<dbReference type="RefSeq" id="XP_056041107.1">
    <property type="nucleotide sequence ID" value="XM_056184930.1"/>
</dbReference>
<dbReference type="PROSITE" id="PS00036">
    <property type="entry name" value="BZIP_BASIC"/>
    <property type="match status" value="1"/>
</dbReference>
<evidence type="ECO:0000313" key="3">
    <source>
        <dbReference type="EMBL" id="KAJ8097657.1"/>
    </source>
</evidence>
<reference evidence="3" key="1">
    <citation type="submission" date="2023-03" db="EMBL/GenBank/DDBJ databases">
        <title>Near-Complete genome sequence of Lipomyces tetrasporous NRRL Y-64009, an oleaginous yeast capable of growing on lignocellulosic hydrolysates.</title>
        <authorList>
            <consortium name="Lawrence Berkeley National Laboratory"/>
            <person name="Jagtap S.S."/>
            <person name="Liu J.-J."/>
            <person name="Walukiewicz H.E."/>
            <person name="Pangilinan J."/>
            <person name="Lipzen A."/>
            <person name="Ahrendt S."/>
            <person name="Koriabine M."/>
            <person name="Cobaugh K."/>
            <person name="Salamov A."/>
            <person name="Yoshinaga Y."/>
            <person name="Ng V."/>
            <person name="Daum C."/>
            <person name="Grigoriev I.V."/>
            <person name="Slininger P.J."/>
            <person name="Dien B.S."/>
            <person name="Jin Y.-S."/>
            <person name="Rao C.V."/>
        </authorList>
    </citation>
    <scope>NUCLEOTIDE SEQUENCE</scope>
    <source>
        <strain evidence="3">NRRL Y-64009</strain>
    </source>
</reference>
<evidence type="ECO:0000259" key="2">
    <source>
        <dbReference type="PROSITE" id="PS50217"/>
    </source>
</evidence>
<dbReference type="AlphaFoldDB" id="A0AAD7VPD0"/>
<evidence type="ECO:0000313" key="4">
    <source>
        <dbReference type="Proteomes" id="UP001217417"/>
    </source>
</evidence>
<dbReference type="GeneID" id="80880096"/>
<protein>
    <recommendedName>
        <fullName evidence="2">BZIP domain-containing protein</fullName>
    </recommendedName>
</protein>
<proteinExistence type="predicted"/>
<organism evidence="3 4">
    <name type="scientific">Lipomyces tetrasporus</name>
    <dbReference type="NCBI Taxonomy" id="54092"/>
    <lineage>
        <taxon>Eukaryota</taxon>
        <taxon>Fungi</taxon>
        <taxon>Dikarya</taxon>
        <taxon>Ascomycota</taxon>
        <taxon>Saccharomycotina</taxon>
        <taxon>Lipomycetes</taxon>
        <taxon>Lipomycetales</taxon>
        <taxon>Lipomycetaceae</taxon>
        <taxon>Lipomyces</taxon>
    </lineage>
</organism>
<dbReference type="GO" id="GO:0003700">
    <property type="term" value="F:DNA-binding transcription factor activity"/>
    <property type="evidence" value="ECO:0007669"/>
    <property type="project" value="InterPro"/>
</dbReference>